<dbReference type="InterPro" id="IPR010649">
    <property type="entry name" value="NapE_TorE"/>
</dbReference>
<sequence>MQRAIDKRSRRRKPETPEEKQQKKHELLVFLFLAGILFPILAVLIVSGYGFAVWIFQIFTGPPGPPS</sequence>
<dbReference type="AlphaFoldDB" id="A0A1I7J7A8"/>
<keyword evidence="2" id="KW-0812">Transmembrane</keyword>
<gene>
    <name evidence="3" type="ORF">SAMN04487955_109130</name>
</gene>
<dbReference type="EMBL" id="FPBP01000009">
    <property type="protein sequence ID" value="SFU81053.1"/>
    <property type="molecule type" value="Genomic_DNA"/>
</dbReference>
<evidence type="ECO:0000256" key="1">
    <source>
        <dbReference type="SAM" id="MobiDB-lite"/>
    </source>
</evidence>
<dbReference type="NCBIfam" id="TIGR02973">
    <property type="entry name" value="nitrate_rd_NapE"/>
    <property type="match status" value="1"/>
</dbReference>
<dbReference type="InterPro" id="IPR004448">
    <property type="entry name" value="Nitrate_reductase_NapE"/>
</dbReference>
<feature type="region of interest" description="Disordered" evidence="1">
    <location>
        <begin position="1"/>
        <end position="23"/>
    </location>
</feature>
<dbReference type="Proteomes" id="UP000198693">
    <property type="component" value="Unassembled WGS sequence"/>
</dbReference>
<evidence type="ECO:0000313" key="3">
    <source>
        <dbReference type="EMBL" id="SFU81053.1"/>
    </source>
</evidence>
<dbReference type="RefSeq" id="WP_089796475.1">
    <property type="nucleotide sequence ID" value="NZ_FPBP01000009.1"/>
</dbReference>
<keyword evidence="2" id="KW-1133">Transmembrane helix</keyword>
<keyword evidence="2" id="KW-0472">Membrane</keyword>
<reference evidence="4" key="1">
    <citation type="submission" date="2016-10" db="EMBL/GenBank/DDBJ databases">
        <authorList>
            <person name="Varghese N."/>
            <person name="Submissions S."/>
        </authorList>
    </citation>
    <scope>NUCLEOTIDE SEQUENCE [LARGE SCALE GENOMIC DNA]</scope>
    <source>
        <strain evidence="4">CGMCC 1.6981</strain>
    </source>
</reference>
<proteinExistence type="predicted"/>
<evidence type="ECO:0000313" key="4">
    <source>
        <dbReference type="Proteomes" id="UP000198693"/>
    </source>
</evidence>
<feature type="compositionally biased region" description="Basic and acidic residues" evidence="1">
    <location>
        <begin position="14"/>
        <end position="23"/>
    </location>
</feature>
<name>A0A1I7J7A8_9GAMM</name>
<dbReference type="Pfam" id="PF06796">
    <property type="entry name" value="NapE"/>
    <property type="match status" value="1"/>
</dbReference>
<accession>A0A1I7J7A8</accession>
<protein>
    <submittedName>
        <fullName evidence="3">Nitrate reductase NapE</fullName>
    </submittedName>
</protein>
<feature type="transmembrane region" description="Helical" evidence="2">
    <location>
        <begin position="27"/>
        <end position="56"/>
    </location>
</feature>
<evidence type="ECO:0000256" key="2">
    <source>
        <dbReference type="SAM" id="Phobius"/>
    </source>
</evidence>
<dbReference type="OrthoDB" id="7596241at2"/>
<keyword evidence="4" id="KW-1185">Reference proteome</keyword>
<dbReference type="STRING" id="463301.SAMN04487955_109130"/>
<organism evidence="3 4">
    <name type="scientific">Halomonas korlensis</name>
    <dbReference type="NCBI Taxonomy" id="463301"/>
    <lineage>
        <taxon>Bacteria</taxon>
        <taxon>Pseudomonadati</taxon>
        <taxon>Pseudomonadota</taxon>
        <taxon>Gammaproteobacteria</taxon>
        <taxon>Oceanospirillales</taxon>
        <taxon>Halomonadaceae</taxon>
        <taxon>Halomonas</taxon>
    </lineage>
</organism>